<keyword evidence="5" id="KW-0687">Ribonucleoprotein</keyword>
<evidence type="ECO:0000256" key="4">
    <source>
        <dbReference type="ARBA" id="ARBA00023128"/>
    </source>
</evidence>
<keyword evidence="3" id="KW-0689">Ribosomal protein</keyword>
<dbReference type="PANTHER" id="PTHR21183:SF18">
    <property type="entry name" value="LARGE RIBOSOMAL SUBUNIT PROTEIN UL29M"/>
    <property type="match status" value="1"/>
</dbReference>
<dbReference type="PANTHER" id="PTHR21183">
    <property type="entry name" value="RIBOSOMAL PROTEIN L47, MITOCHONDRIAL-RELATED"/>
    <property type="match status" value="1"/>
</dbReference>
<protein>
    <recommendedName>
        <fullName evidence="6">Large ribosomal subunit protein uL29m</fullName>
    </recommendedName>
</protein>
<dbReference type="InterPro" id="IPR038340">
    <property type="entry name" value="MRP-L47_sf"/>
</dbReference>
<evidence type="ECO:0000256" key="6">
    <source>
        <dbReference type="ARBA" id="ARBA00035289"/>
    </source>
</evidence>
<accession>A0AAE1FVK4</accession>
<comment type="subcellular location">
    <subcellularLocation>
        <location evidence="1">Mitochondrion</location>
    </subcellularLocation>
</comment>
<evidence type="ECO:0000256" key="2">
    <source>
        <dbReference type="ARBA" id="ARBA00009254"/>
    </source>
</evidence>
<dbReference type="Proteomes" id="UP001286313">
    <property type="component" value="Unassembled WGS sequence"/>
</dbReference>
<gene>
    <name evidence="7" type="ORF">Pcinc_014070</name>
</gene>
<keyword evidence="8" id="KW-1185">Reference proteome</keyword>
<dbReference type="GO" id="GO:0003735">
    <property type="term" value="F:structural constituent of ribosome"/>
    <property type="evidence" value="ECO:0007669"/>
    <property type="project" value="InterPro"/>
</dbReference>
<dbReference type="AlphaFoldDB" id="A0AAE1FVK4"/>
<organism evidence="7 8">
    <name type="scientific">Petrolisthes cinctipes</name>
    <name type="common">Flat porcelain crab</name>
    <dbReference type="NCBI Taxonomy" id="88211"/>
    <lineage>
        <taxon>Eukaryota</taxon>
        <taxon>Metazoa</taxon>
        <taxon>Ecdysozoa</taxon>
        <taxon>Arthropoda</taxon>
        <taxon>Crustacea</taxon>
        <taxon>Multicrustacea</taxon>
        <taxon>Malacostraca</taxon>
        <taxon>Eumalacostraca</taxon>
        <taxon>Eucarida</taxon>
        <taxon>Decapoda</taxon>
        <taxon>Pleocyemata</taxon>
        <taxon>Anomura</taxon>
        <taxon>Galatheoidea</taxon>
        <taxon>Porcellanidae</taxon>
        <taxon>Petrolisthes</taxon>
    </lineage>
</organism>
<sequence length="267" mass="31929">MSVLRQTRALFSTLATTLSRLHVSHTSVVTTVPAISVFHPLRVGKYTAGIHTSTNLRNLSEFFDDKKNWGEQEVKVGRSWKKDELRIKSNDDLHKLWFVLLKERNMLLTMEHDAKQEYRLFPNPERIDKVEDSMKNLEDVVVERNRAYWMLETGETGERPAGVITDDLGIRRRRQFCQHFIPSWMHHRKKETIHRGAAVCKFQRLMREKNFVTKRRYYRRVRGHVYMLWRRFPNMNVEALQQQYPEVDVRLLRKHKKARGHHLQNEA</sequence>
<evidence type="ECO:0000256" key="3">
    <source>
        <dbReference type="ARBA" id="ARBA00022980"/>
    </source>
</evidence>
<reference evidence="7" key="1">
    <citation type="submission" date="2023-10" db="EMBL/GenBank/DDBJ databases">
        <title>Genome assemblies of two species of porcelain crab, Petrolisthes cinctipes and Petrolisthes manimaculis (Anomura: Porcellanidae).</title>
        <authorList>
            <person name="Angst P."/>
        </authorList>
    </citation>
    <scope>NUCLEOTIDE SEQUENCE</scope>
    <source>
        <strain evidence="7">PB745_01</strain>
        <tissue evidence="7">Gill</tissue>
    </source>
</reference>
<comment type="caution">
    <text evidence="7">The sequence shown here is derived from an EMBL/GenBank/DDBJ whole genome shotgun (WGS) entry which is preliminary data.</text>
</comment>
<keyword evidence="4" id="KW-0496">Mitochondrion</keyword>
<comment type="similarity">
    <text evidence="2">Belongs to the universal ribosomal protein uL29 family.</text>
</comment>
<evidence type="ECO:0000256" key="1">
    <source>
        <dbReference type="ARBA" id="ARBA00004173"/>
    </source>
</evidence>
<evidence type="ECO:0000256" key="5">
    <source>
        <dbReference type="ARBA" id="ARBA00023274"/>
    </source>
</evidence>
<dbReference type="EMBL" id="JAWQEG010001213">
    <property type="protein sequence ID" value="KAK3881488.1"/>
    <property type="molecule type" value="Genomic_DNA"/>
</dbReference>
<name>A0AAE1FVK4_PETCI</name>
<proteinExistence type="inferred from homology"/>
<dbReference type="GO" id="GO:0005762">
    <property type="term" value="C:mitochondrial large ribosomal subunit"/>
    <property type="evidence" value="ECO:0007669"/>
    <property type="project" value="TreeGrafter"/>
</dbReference>
<evidence type="ECO:0000313" key="8">
    <source>
        <dbReference type="Proteomes" id="UP001286313"/>
    </source>
</evidence>
<evidence type="ECO:0000313" key="7">
    <source>
        <dbReference type="EMBL" id="KAK3881488.1"/>
    </source>
</evidence>
<dbReference type="Gene3D" id="6.10.330.20">
    <property type="match status" value="1"/>
</dbReference>
<dbReference type="Pfam" id="PF06984">
    <property type="entry name" value="MRP-L47"/>
    <property type="match status" value="1"/>
</dbReference>
<dbReference type="GO" id="GO:0032543">
    <property type="term" value="P:mitochondrial translation"/>
    <property type="evidence" value="ECO:0007669"/>
    <property type="project" value="TreeGrafter"/>
</dbReference>
<dbReference type="InterPro" id="IPR010729">
    <property type="entry name" value="Ribosomal_uL29_mit"/>
</dbReference>